<gene>
    <name evidence="2" type="ORF">CXU09_01945</name>
</gene>
<evidence type="ECO:0000313" key="2">
    <source>
        <dbReference type="EMBL" id="PNC57845.1"/>
    </source>
</evidence>
<evidence type="ECO:0000313" key="3">
    <source>
        <dbReference type="Proteomes" id="UP000235914"/>
    </source>
</evidence>
<sequence length="305" mass="35585">MNLLSPLCACAVCLMIGKGNQAYSDSPLESPACIDQYKQPSATIRGLSGLLKDMQLKSFYNGARKHTLTFSLTTQDNIDTELKEKIWNYYLVASAPLFTYKTYREIEPDVDMGDDRADIHRKSEACLLMEKYIGLVRKTNKIKEPVKKQIIRRLFLSYYARILKQYKNAQEPNPYQRDAQGNPVPPLSDKEKEFRKREIERIKRLPVQEVLKLMREGSSHRSFIETRNEVFGDEVKHLEKSFMKLLVSEFPGQYGKVENFILEAGYSKEDIPSLIDRTVGRDEKTDFLYKGKHRQKHDRLYRKKK</sequence>
<evidence type="ECO:0000256" key="1">
    <source>
        <dbReference type="SAM" id="MobiDB-lite"/>
    </source>
</evidence>
<comment type="caution">
    <text evidence="2">The sequence shown here is derived from an EMBL/GenBank/DDBJ whole genome shotgun (WGS) entry which is preliminary data.</text>
</comment>
<dbReference type="RefSeq" id="WP_102735211.1">
    <property type="nucleotide sequence ID" value="NZ_CP024736.1"/>
</dbReference>
<organism evidence="2 3">
    <name type="scientific">Akkermansia muciniphila</name>
    <dbReference type="NCBI Taxonomy" id="239935"/>
    <lineage>
        <taxon>Bacteria</taxon>
        <taxon>Pseudomonadati</taxon>
        <taxon>Verrucomicrobiota</taxon>
        <taxon>Verrucomicrobiia</taxon>
        <taxon>Verrucomicrobiales</taxon>
        <taxon>Akkermansiaceae</taxon>
        <taxon>Akkermansia</taxon>
    </lineage>
</organism>
<dbReference type="EMBL" id="PJKN01000001">
    <property type="protein sequence ID" value="PNC57845.1"/>
    <property type="molecule type" value="Genomic_DNA"/>
</dbReference>
<name>A0AAP8NMW2_9BACT</name>
<proteinExistence type="predicted"/>
<protein>
    <submittedName>
        <fullName evidence="2">Uncharacterized protein</fullName>
    </submittedName>
</protein>
<dbReference type="AlphaFoldDB" id="A0AAP8NMW2"/>
<reference evidence="2 3" key="1">
    <citation type="journal article" date="2017" name="BMC Genomics">
        <title>Genome sequencing of 39 Akkermansia muciniphila isolates reveals its population structure, genomic and functional diverisity, and global distribution in mammalian gut microbiotas.</title>
        <authorList>
            <person name="Guo X."/>
            <person name="Li S."/>
            <person name="Zhang J."/>
            <person name="Wu F."/>
            <person name="Li X."/>
            <person name="Wu D."/>
            <person name="Zhang M."/>
            <person name="Ou Z."/>
            <person name="Jie Z."/>
            <person name="Yan Q."/>
            <person name="Li P."/>
            <person name="Yi J."/>
            <person name="Peng Y."/>
        </authorList>
    </citation>
    <scope>NUCLEOTIDE SEQUENCE [LARGE SCALE GENOMIC DNA]</scope>
    <source>
        <strain evidence="2 3">GP43</strain>
    </source>
</reference>
<accession>A0AAP8NMW2</accession>
<feature type="region of interest" description="Disordered" evidence="1">
    <location>
        <begin position="170"/>
        <end position="193"/>
    </location>
</feature>
<dbReference type="Proteomes" id="UP000235914">
    <property type="component" value="Unassembled WGS sequence"/>
</dbReference>